<evidence type="ECO:0000313" key="2">
    <source>
        <dbReference type="Proteomes" id="UP001157017"/>
    </source>
</evidence>
<accession>A0ABQ6JQ52</accession>
<evidence type="ECO:0000313" key="1">
    <source>
        <dbReference type="EMBL" id="GMA89269.1"/>
    </source>
</evidence>
<organism evidence="1 2">
    <name type="scientific">Angustibacter aerolatus</name>
    <dbReference type="NCBI Taxonomy" id="1162965"/>
    <lineage>
        <taxon>Bacteria</taxon>
        <taxon>Bacillati</taxon>
        <taxon>Actinomycetota</taxon>
        <taxon>Actinomycetes</taxon>
        <taxon>Kineosporiales</taxon>
        <taxon>Kineosporiaceae</taxon>
    </lineage>
</organism>
<dbReference type="EMBL" id="BSUZ01000001">
    <property type="protein sequence ID" value="GMA89269.1"/>
    <property type="molecule type" value="Genomic_DNA"/>
</dbReference>
<proteinExistence type="predicted"/>
<dbReference type="Proteomes" id="UP001157017">
    <property type="component" value="Unassembled WGS sequence"/>
</dbReference>
<keyword evidence="2" id="KW-1185">Reference proteome</keyword>
<comment type="caution">
    <text evidence="1">The sequence shown here is derived from an EMBL/GenBank/DDBJ whole genome shotgun (WGS) entry which is preliminary data.</text>
</comment>
<reference evidence="2" key="1">
    <citation type="journal article" date="2019" name="Int. J. Syst. Evol. Microbiol.">
        <title>The Global Catalogue of Microorganisms (GCM) 10K type strain sequencing project: providing services to taxonomists for standard genome sequencing and annotation.</title>
        <authorList>
            <consortium name="The Broad Institute Genomics Platform"/>
            <consortium name="The Broad Institute Genome Sequencing Center for Infectious Disease"/>
            <person name="Wu L."/>
            <person name="Ma J."/>
        </authorList>
    </citation>
    <scope>NUCLEOTIDE SEQUENCE [LARGE SCALE GENOMIC DNA]</scope>
    <source>
        <strain evidence="2">NBRC 108730</strain>
    </source>
</reference>
<name>A0ABQ6JQ52_9ACTN</name>
<sequence length="96" mass="10009">MRRGRLLACRTADGHLVYPAFQFARDGAVRPGIVDVVAVFTAAGVDGWTTAAWLTTPTDVLDGDSAVDHLVVHRAGAAAVQRVLEQARADAAALAA</sequence>
<protein>
    <submittedName>
        <fullName evidence="1">Uncharacterized protein</fullName>
    </submittedName>
</protein>
<gene>
    <name evidence="1" type="ORF">GCM10025868_45190</name>
</gene>